<evidence type="ECO:0000313" key="4">
    <source>
        <dbReference type="EMBL" id="MBD7957192.1"/>
    </source>
</evidence>
<dbReference type="RefSeq" id="WP_191718358.1">
    <property type="nucleotide sequence ID" value="NZ_JACSQP010000003.1"/>
</dbReference>
<dbReference type="PANTHER" id="PTHR47505:SF1">
    <property type="entry name" value="DNA UTILIZATION PROTEIN YHGH"/>
    <property type="match status" value="1"/>
</dbReference>
<feature type="signal peptide" evidence="2">
    <location>
        <begin position="1"/>
        <end position="23"/>
    </location>
</feature>
<proteinExistence type="inferred from homology"/>
<organism evidence="4 5">
    <name type="scientific">Microbacterium pullorum</name>
    <dbReference type="NCBI Taxonomy" id="2762236"/>
    <lineage>
        <taxon>Bacteria</taxon>
        <taxon>Bacillati</taxon>
        <taxon>Actinomycetota</taxon>
        <taxon>Actinomycetes</taxon>
        <taxon>Micrococcales</taxon>
        <taxon>Microbacteriaceae</taxon>
        <taxon>Microbacterium</taxon>
    </lineage>
</organism>
<name>A0ABR8S138_9MICO</name>
<reference evidence="4 5" key="1">
    <citation type="submission" date="2020-08" db="EMBL/GenBank/DDBJ databases">
        <title>A Genomic Blueprint of the Chicken Gut Microbiome.</title>
        <authorList>
            <person name="Gilroy R."/>
            <person name="Ravi A."/>
            <person name="Getino M."/>
            <person name="Pursley I."/>
            <person name="Horton D.L."/>
            <person name="Alikhan N.-F."/>
            <person name="Baker D."/>
            <person name="Gharbi K."/>
            <person name="Hall N."/>
            <person name="Watson M."/>
            <person name="Adriaenssens E.M."/>
            <person name="Foster-Nyarko E."/>
            <person name="Jarju S."/>
            <person name="Secka A."/>
            <person name="Antonio M."/>
            <person name="Oren A."/>
            <person name="Chaudhuri R."/>
            <person name="La Ragione R.M."/>
            <person name="Hildebrand F."/>
            <person name="Pallen M.J."/>
        </authorList>
    </citation>
    <scope>NUCLEOTIDE SEQUENCE [LARGE SCALE GENOMIC DNA]</scope>
    <source>
        <strain evidence="4 5">Sa4CUA7</strain>
    </source>
</reference>
<accession>A0ABR8S138</accession>
<evidence type="ECO:0000259" key="3">
    <source>
        <dbReference type="Pfam" id="PF00156"/>
    </source>
</evidence>
<keyword evidence="5" id="KW-1185">Reference proteome</keyword>
<dbReference type="PANTHER" id="PTHR47505">
    <property type="entry name" value="DNA UTILIZATION PROTEIN YHGH"/>
    <property type="match status" value="1"/>
</dbReference>
<feature type="domain" description="Phosphoribosyltransferase" evidence="3">
    <location>
        <begin position="159"/>
        <end position="214"/>
    </location>
</feature>
<dbReference type="InterPro" id="IPR051910">
    <property type="entry name" value="ComF/GntX_DNA_util-trans"/>
</dbReference>
<dbReference type="InterPro" id="IPR029057">
    <property type="entry name" value="PRTase-like"/>
</dbReference>
<dbReference type="SUPFAM" id="SSF53271">
    <property type="entry name" value="PRTase-like"/>
    <property type="match status" value="1"/>
</dbReference>
<dbReference type="EMBL" id="JACSQP010000003">
    <property type="protein sequence ID" value="MBD7957192.1"/>
    <property type="molecule type" value="Genomic_DNA"/>
</dbReference>
<evidence type="ECO:0000313" key="5">
    <source>
        <dbReference type="Proteomes" id="UP000648352"/>
    </source>
</evidence>
<comment type="caution">
    <text evidence="4">The sequence shown here is derived from an EMBL/GenBank/DDBJ whole genome shotgun (WGS) entry which is preliminary data.</text>
</comment>
<dbReference type="InterPro" id="IPR000836">
    <property type="entry name" value="PRTase_dom"/>
</dbReference>
<dbReference type="Pfam" id="PF00156">
    <property type="entry name" value="Pribosyltran"/>
    <property type="match status" value="1"/>
</dbReference>
<feature type="chain" id="PRO_5047130842" evidence="2">
    <location>
        <begin position="24"/>
        <end position="221"/>
    </location>
</feature>
<sequence length="221" mass="22645">MSSAPVRDALAAALALAFPVWCAGCDLPDAVLCPSCREGLSSTVSVRRIDTVGVHSALVFDGVVARVVRAFKEDGRTALAAALAPALAAAVGSCAGGAIVVPVPASRAAMRRRGYRPVELVCRRAGLAPERLLQAVRPTADQRGLPREARVANITGSMRARDVAAGVRVVVVDDVVTTGATLTEAARALRSAGAVVVGAATIAATPRRRHAVRSDTSVPAQ</sequence>
<evidence type="ECO:0000256" key="2">
    <source>
        <dbReference type="SAM" id="SignalP"/>
    </source>
</evidence>
<dbReference type="Gene3D" id="3.40.50.2020">
    <property type="match status" value="1"/>
</dbReference>
<comment type="similarity">
    <text evidence="1">Belongs to the ComF/GntX family.</text>
</comment>
<protein>
    <submittedName>
        <fullName evidence="4">ComF family protein</fullName>
    </submittedName>
</protein>
<dbReference type="Proteomes" id="UP000648352">
    <property type="component" value="Unassembled WGS sequence"/>
</dbReference>
<gene>
    <name evidence="4" type="ORF">H9651_06050</name>
</gene>
<evidence type="ECO:0000256" key="1">
    <source>
        <dbReference type="ARBA" id="ARBA00008007"/>
    </source>
</evidence>
<keyword evidence="2" id="KW-0732">Signal</keyword>